<keyword evidence="2" id="KW-1133">Transmembrane helix</keyword>
<keyword evidence="4" id="KW-1185">Reference proteome</keyword>
<protein>
    <submittedName>
        <fullName evidence="3">LPXTG-motif cell wall anchor domain-containing protein</fullName>
    </submittedName>
</protein>
<evidence type="ECO:0000313" key="4">
    <source>
        <dbReference type="Proteomes" id="UP000199691"/>
    </source>
</evidence>
<dbReference type="EMBL" id="FNIX01000031">
    <property type="protein sequence ID" value="SDP97409.1"/>
    <property type="molecule type" value="Genomic_DNA"/>
</dbReference>
<keyword evidence="2" id="KW-0472">Membrane</keyword>
<dbReference type="NCBIfam" id="TIGR01167">
    <property type="entry name" value="LPXTG_anchor"/>
    <property type="match status" value="1"/>
</dbReference>
<dbReference type="RefSeq" id="WP_090105098.1">
    <property type="nucleotide sequence ID" value="NZ_FNIX01000031.1"/>
</dbReference>
<feature type="compositionally biased region" description="Low complexity" evidence="1">
    <location>
        <begin position="125"/>
        <end position="154"/>
    </location>
</feature>
<evidence type="ECO:0000313" key="3">
    <source>
        <dbReference type="EMBL" id="SDP97409.1"/>
    </source>
</evidence>
<dbReference type="Proteomes" id="UP000199691">
    <property type="component" value="Unassembled WGS sequence"/>
</dbReference>
<name>A0A1H0X3I9_9PSEU</name>
<organism evidence="3 4">
    <name type="scientific">Lentzea jiangxiensis</name>
    <dbReference type="NCBI Taxonomy" id="641025"/>
    <lineage>
        <taxon>Bacteria</taxon>
        <taxon>Bacillati</taxon>
        <taxon>Actinomycetota</taxon>
        <taxon>Actinomycetes</taxon>
        <taxon>Pseudonocardiales</taxon>
        <taxon>Pseudonocardiaceae</taxon>
        <taxon>Lentzea</taxon>
    </lineage>
</organism>
<dbReference type="STRING" id="641025.SAMN05421507_1317"/>
<accession>A0A1H0X3I9</accession>
<feature type="region of interest" description="Disordered" evidence="1">
    <location>
        <begin position="125"/>
        <end position="158"/>
    </location>
</feature>
<proteinExistence type="predicted"/>
<dbReference type="OrthoDB" id="3701118at2"/>
<dbReference type="AlphaFoldDB" id="A0A1H0X3I9"/>
<sequence>MARRITGTMTVVGLVSMTLLGFVKVASAHEPELIATCVEDVATLSVSLSEYNDKKPNKIVVTDNGKILDKSDFGTSYSKKWNSLDGTIAHKFVIDVTAWDDLDGKDGWTFRKEVDLAKCVKTPPTTTTTTTVPTTITSTTPSKPAPTTTTTTVAPVPPKEQAAPPLANTGAATTWLLLSGLVLVGAGAGVLLFLRRKQA</sequence>
<keyword evidence="2" id="KW-0812">Transmembrane</keyword>
<evidence type="ECO:0000256" key="2">
    <source>
        <dbReference type="SAM" id="Phobius"/>
    </source>
</evidence>
<reference evidence="4" key="1">
    <citation type="submission" date="2016-10" db="EMBL/GenBank/DDBJ databases">
        <authorList>
            <person name="Varghese N."/>
            <person name="Submissions S."/>
        </authorList>
    </citation>
    <scope>NUCLEOTIDE SEQUENCE [LARGE SCALE GENOMIC DNA]</scope>
    <source>
        <strain evidence="4">CGMCC 4.6609</strain>
    </source>
</reference>
<evidence type="ECO:0000256" key="1">
    <source>
        <dbReference type="SAM" id="MobiDB-lite"/>
    </source>
</evidence>
<gene>
    <name evidence="3" type="ORF">SAMN05421507_1317</name>
</gene>
<feature type="transmembrane region" description="Helical" evidence="2">
    <location>
        <begin position="175"/>
        <end position="194"/>
    </location>
</feature>